<gene>
    <name evidence="3" type="ORF">AADV58_04195</name>
</gene>
<feature type="domain" description="CBS" evidence="2">
    <location>
        <begin position="36"/>
        <end position="104"/>
    </location>
</feature>
<accession>A0ABZ2XJL3</accession>
<dbReference type="Gene3D" id="3.10.580.10">
    <property type="entry name" value="CBS-domain"/>
    <property type="match status" value="1"/>
</dbReference>
<dbReference type="RefSeq" id="WP_211226405.1">
    <property type="nucleotide sequence ID" value="NZ_CALFBA010000063.1"/>
</dbReference>
<keyword evidence="1" id="KW-0129">CBS domain</keyword>
<dbReference type="CDD" id="cd04640">
    <property type="entry name" value="CBS_pair_proteobact"/>
    <property type="match status" value="1"/>
</dbReference>
<proteinExistence type="predicted"/>
<dbReference type="Proteomes" id="UP001479520">
    <property type="component" value="Chromosome"/>
</dbReference>
<dbReference type="EMBL" id="CP151406">
    <property type="protein sequence ID" value="WZJ22363.1"/>
    <property type="molecule type" value="Genomic_DNA"/>
</dbReference>
<organism evidence="3 4">
    <name type="scientific">Azonexus hydrophilus</name>
    <dbReference type="NCBI Taxonomy" id="418702"/>
    <lineage>
        <taxon>Bacteria</taxon>
        <taxon>Pseudomonadati</taxon>
        <taxon>Pseudomonadota</taxon>
        <taxon>Betaproteobacteria</taxon>
        <taxon>Rhodocyclales</taxon>
        <taxon>Azonexaceae</taxon>
        <taxon>Azonexus</taxon>
    </lineage>
</organism>
<dbReference type="InterPro" id="IPR046342">
    <property type="entry name" value="CBS_dom_sf"/>
</dbReference>
<dbReference type="Pfam" id="PF00571">
    <property type="entry name" value="CBS"/>
    <property type="match status" value="1"/>
</dbReference>
<dbReference type="SUPFAM" id="SSF54631">
    <property type="entry name" value="CBS-domain pair"/>
    <property type="match status" value="1"/>
</dbReference>
<evidence type="ECO:0000313" key="3">
    <source>
        <dbReference type="EMBL" id="WZJ22363.1"/>
    </source>
</evidence>
<evidence type="ECO:0000256" key="1">
    <source>
        <dbReference type="PROSITE-ProRule" id="PRU00703"/>
    </source>
</evidence>
<reference evidence="3 4" key="1">
    <citation type="submission" date="2024-04" db="EMBL/GenBank/DDBJ databases">
        <title>Dissimilatory iodate-reducing microorganisms contribute to the enrichment of iodine in groundwater.</title>
        <authorList>
            <person name="Jiang Z."/>
        </authorList>
    </citation>
    <scope>NUCLEOTIDE SEQUENCE [LARGE SCALE GENOMIC DNA]</scope>
    <source>
        <strain evidence="3 4">NCP973</strain>
    </source>
</reference>
<sequence length="194" mass="20862">MNHPVHVRAHKLSQNASLCVSGFNLIAADSPAIEAMTDFSRVNVVSIGPEASVDDANARMISRGVRLLMVLGKDEEVVGLITARDILGEKPLQVAQARGGKRDELHVADLMTPIASIDTLYLEDVLRARVADILDALKQLGRQHVLVEDTDPSTGLPRVRGLFSATQIGRALGVPVLGFDLPRTFAEIEAALVN</sequence>
<name>A0ABZ2XJL3_9RHOO</name>
<keyword evidence="4" id="KW-1185">Reference proteome</keyword>
<protein>
    <submittedName>
        <fullName evidence="3">CBS domain-containing protein</fullName>
    </submittedName>
</protein>
<evidence type="ECO:0000313" key="4">
    <source>
        <dbReference type="Proteomes" id="UP001479520"/>
    </source>
</evidence>
<dbReference type="PROSITE" id="PS51371">
    <property type="entry name" value="CBS"/>
    <property type="match status" value="1"/>
</dbReference>
<evidence type="ECO:0000259" key="2">
    <source>
        <dbReference type="PROSITE" id="PS51371"/>
    </source>
</evidence>
<dbReference type="InterPro" id="IPR000644">
    <property type="entry name" value="CBS_dom"/>
</dbReference>